<proteinExistence type="inferred from homology"/>
<dbReference type="RefSeq" id="XP_033683257.1">
    <property type="nucleotide sequence ID" value="XM_033835614.1"/>
</dbReference>
<sequence length="446" mass="50592">MDVGIVGAGIAGLAAAIGLRRAGHNVEIFEKSNFKREIGAAILLTPNGNRVIRRWGFDFHKARPVDFKQFRFVRVETLQIALRTSFEDVEERFGERMCAYHRVDLHSGLREVAEKVGVKIRLGAEVVEVWPEEGEVELRGGEKVKKDFWVLADGCHTGFVSKIAQEHIPSVKIGKSVYRWLAPFDKVIEHPGAAILWNNEGAGFCTFFNEKGVTMVTYPCRGGELLNCAVFHDTRPEERDKEDWDSDTTHEKVLEAMEGFHEAVRNIPMTADQMKVYTVTQRPPSTRIYRGKMLCIGDATHHMLPTHAQGACSALEDAGALEILFAASNFTYSPANLEKRLNLYQQLRLPRSATTQILSSTNPRFTMEGLAKKTDEIRKFYQGELVDWPMGVTSWSEPIRDFFYGYDVFKEAEKAMEYAEVGALPQGWKWFGDVKERGRMEWAMKT</sequence>
<reference evidence="7" key="1">
    <citation type="journal article" date="2020" name="Stud. Mycol.">
        <title>101 Dothideomycetes genomes: a test case for predicting lifestyles and emergence of pathogens.</title>
        <authorList>
            <person name="Haridas S."/>
            <person name="Albert R."/>
            <person name="Binder M."/>
            <person name="Bloem J."/>
            <person name="Labutti K."/>
            <person name="Salamov A."/>
            <person name="Andreopoulos B."/>
            <person name="Baker S."/>
            <person name="Barry K."/>
            <person name="Bills G."/>
            <person name="Bluhm B."/>
            <person name="Cannon C."/>
            <person name="Castanera R."/>
            <person name="Culley D."/>
            <person name="Daum C."/>
            <person name="Ezra D."/>
            <person name="Gonzalez J."/>
            <person name="Henrissat B."/>
            <person name="Kuo A."/>
            <person name="Liang C."/>
            <person name="Lipzen A."/>
            <person name="Lutzoni F."/>
            <person name="Magnuson J."/>
            <person name="Mondo S."/>
            <person name="Nolan M."/>
            <person name="Ohm R."/>
            <person name="Pangilinan J."/>
            <person name="Park H.-J."/>
            <person name="Ramirez L."/>
            <person name="Alfaro M."/>
            <person name="Sun H."/>
            <person name="Tritt A."/>
            <person name="Yoshinaga Y."/>
            <person name="Zwiers L.-H."/>
            <person name="Turgeon B."/>
            <person name="Goodwin S."/>
            <person name="Spatafora J."/>
            <person name="Crous P."/>
            <person name="Grigoriev I."/>
        </authorList>
    </citation>
    <scope>NUCLEOTIDE SEQUENCE</scope>
    <source>
        <strain evidence="7">CBS 122368</strain>
    </source>
</reference>
<dbReference type="PANTHER" id="PTHR13789:SF215">
    <property type="entry name" value="FAD-BINDING DOMAIN-CONTAINING PROTEIN-RELATED"/>
    <property type="match status" value="1"/>
</dbReference>
<dbReference type="GeneID" id="54588944"/>
<keyword evidence="3" id="KW-0274">FAD</keyword>
<protein>
    <submittedName>
        <fullName evidence="7">FAD/NAD(P)-binding domain-containing protein</fullName>
    </submittedName>
</protein>
<gene>
    <name evidence="7" type="ORF">BU26DRAFT_605752</name>
</gene>
<dbReference type="OrthoDB" id="9993796at2759"/>
<dbReference type="InterPro" id="IPR036188">
    <property type="entry name" value="FAD/NAD-bd_sf"/>
</dbReference>
<evidence type="ECO:0000256" key="2">
    <source>
        <dbReference type="ARBA" id="ARBA00022630"/>
    </source>
</evidence>
<evidence type="ECO:0000256" key="3">
    <source>
        <dbReference type="ARBA" id="ARBA00022827"/>
    </source>
</evidence>
<dbReference type="SUPFAM" id="SSF51905">
    <property type="entry name" value="FAD/NAD(P)-binding domain"/>
    <property type="match status" value="1"/>
</dbReference>
<dbReference type="PRINTS" id="PR00420">
    <property type="entry name" value="RNGMNOXGNASE"/>
</dbReference>
<dbReference type="GO" id="GO:0071949">
    <property type="term" value="F:FAD binding"/>
    <property type="evidence" value="ECO:0007669"/>
    <property type="project" value="InterPro"/>
</dbReference>
<organism evidence="7 8">
    <name type="scientific">Trematosphaeria pertusa</name>
    <dbReference type="NCBI Taxonomy" id="390896"/>
    <lineage>
        <taxon>Eukaryota</taxon>
        <taxon>Fungi</taxon>
        <taxon>Dikarya</taxon>
        <taxon>Ascomycota</taxon>
        <taxon>Pezizomycotina</taxon>
        <taxon>Dothideomycetes</taxon>
        <taxon>Pleosporomycetidae</taxon>
        <taxon>Pleosporales</taxon>
        <taxon>Massarineae</taxon>
        <taxon>Trematosphaeriaceae</taxon>
        <taxon>Trematosphaeria</taxon>
    </lineage>
</organism>
<evidence type="ECO:0000256" key="4">
    <source>
        <dbReference type="ARBA" id="ARBA00023002"/>
    </source>
</evidence>
<evidence type="ECO:0000313" key="8">
    <source>
        <dbReference type="Proteomes" id="UP000800094"/>
    </source>
</evidence>
<dbReference type="AlphaFoldDB" id="A0A6A6IFF9"/>
<keyword evidence="4" id="KW-0560">Oxidoreductase</keyword>
<dbReference type="PANTHER" id="PTHR13789">
    <property type="entry name" value="MONOOXYGENASE"/>
    <property type="match status" value="1"/>
</dbReference>
<dbReference type="InterPro" id="IPR002938">
    <property type="entry name" value="FAD-bd"/>
</dbReference>
<dbReference type="Proteomes" id="UP000800094">
    <property type="component" value="Unassembled WGS sequence"/>
</dbReference>
<dbReference type="Pfam" id="PF01494">
    <property type="entry name" value="FAD_binding_3"/>
    <property type="match status" value="1"/>
</dbReference>
<dbReference type="GO" id="GO:0004497">
    <property type="term" value="F:monooxygenase activity"/>
    <property type="evidence" value="ECO:0007669"/>
    <property type="project" value="UniProtKB-KW"/>
</dbReference>
<dbReference type="InterPro" id="IPR050493">
    <property type="entry name" value="FAD-dep_Monooxygenase_BioMet"/>
</dbReference>
<dbReference type="SUPFAM" id="SSF54373">
    <property type="entry name" value="FAD-linked reductases, C-terminal domain"/>
    <property type="match status" value="1"/>
</dbReference>
<accession>A0A6A6IFF9</accession>
<comment type="similarity">
    <text evidence="1">Belongs to the paxM FAD-dependent monooxygenase family.</text>
</comment>
<keyword evidence="2" id="KW-0285">Flavoprotein</keyword>
<dbReference type="Gene3D" id="3.50.50.60">
    <property type="entry name" value="FAD/NAD(P)-binding domain"/>
    <property type="match status" value="1"/>
</dbReference>
<dbReference type="EMBL" id="ML987196">
    <property type="protein sequence ID" value="KAF2248253.1"/>
    <property type="molecule type" value="Genomic_DNA"/>
</dbReference>
<keyword evidence="5" id="KW-0503">Monooxygenase</keyword>
<evidence type="ECO:0000256" key="1">
    <source>
        <dbReference type="ARBA" id="ARBA00007992"/>
    </source>
</evidence>
<name>A0A6A6IFF9_9PLEO</name>
<evidence type="ECO:0000256" key="5">
    <source>
        <dbReference type="ARBA" id="ARBA00023033"/>
    </source>
</evidence>
<keyword evidence="8" id="KW-1185">Reference proteome</keyword>
<evidence type="ECO:0000313" key="7">
    <source>
        <dbReference type="EMBL" id="KAF2248253.1"/>
    </source>
</evidence>
<evidence type="ECO:0000259" key="6">
    <source>
        <dbReference type="Pfam" id="PF01494"/>
    </source>
</evidence>
<feature type="domain" description="FAD-binding" evidence="6">
    <location>
        <begin position="2"/>
        <end position="350"/>
    </location>
</feature>